<dbReference type="AlphaFoldDB" id="F1A018"/>
<proteinExistence type="inferred from homology"/>
<dbReference type="PANTHER" id="PTHR31857">
    <property type="entry name" value="HSSA/B-LIKE PROTEIN 17-RELATED"/>
    <property type="match status" value="1"/>
</dbReference>
<evidence type="ECO:0000313" key="4">
    <source>
        <dbReference type="Proteomes" id="UP000001064"/>
    </source>
</evidence>
<organism evidence="3 4">
    <name type="scientific">Dictyostelium purpureum</name>
    <name type="common">Slime mold</name>
    <dbReference type="NCBI Taxonomy" id="5786"/>
    <lineage>
        <taxon>Eukaryota</taxon>
        <taxon>Amoebozoa</taxon>
        <taxon>Evosea</taxon>
        <taxon>Eumycetozoa</taxon>
        <taxon>Dictyostelia</taxon>
        <taxon>Dictyosteliales</taxon>
        <taxon>Dictyosteliaceae</taxon>
        <taxon>Dictyostelium</taxon>
    </lineage>
</organism>
<gene>
    <name evidence="3" type="ORF">DICPUDRAFT_41415</name>
</gene>
<keyword evidence="2" id="KW-0812">Transmembrane</keyword>
<dbReference type="GeneID" id="10510483"/>
<dbReference type="VEuPathDB" id="AmoebaDB:DICPUDRAFT_41415"/>
<dbReference type="RefSeq" id="XP_003293019.1">
    <property type="nucleotide sequence ID" value="XM_003292971.1"/>
</dbReference>
<reference evidence="4" key="1">
    <citation type="journal article" date="2011" name="Genome Biol.">
        <title>Comparative genomics of the social amoebae Dictyostelium discoideum and Dictyostelium purpureum.</title>
        <authorList>
            <consortium name="US DOE Joint Genome Institute (JGI-PGF)"/>
            <person name="Sucgang R."/>
            <person name="Kuo A."/>
            <person name="Tian X."/>
            <person name="Salerno W."/>
            <person name="Parikh A."/>
            <person name="Feasley C.L."/>
            <person name="Dalin E."/>
            <person name="Tu H."/>
            <person name="Huang E."/>
            <person name="Barry K."/>
            <person name="Lindquist E."/>
            <person name="Shapiro H."/>
            <person name="Bruce D."/>
            <person name="Schmutz J."/>
            <person name="Salamov A."/>
            <person name="Fey P."/>
            <person name="Gaudet P."/>
            <person name="Anjard C."/>
            <person name="Babu M.M."/>
            <person name="Basu S."/>
            <person name="Bushmanova Y."/>
            <person name="van der Wel H."/>
            <person name="Katoh-Kurasawa M."/>
            <person name="Dinh C."/>
            <person name="Coutinho P.M."/>
            <person name="Saito T."/>
            <person name="Elias M."/>
            <person name="Schaap P."/>
            <person name="Kay R.R."/>
            <person name="Henrissat B."/>
            <person name="Eichinger L."/>
            <person name="Rivero F."/>
            <person name="Putnam N.H."/>
            <person name="West C.M."/>
            <person name="Loomis W.F."/>
            <person name="Chisholm R.L."/>
            <person name="Shaulsky G."/>
            <person name="Strassmann J.E."/>
            <person name="Queller D.C."/>
            <person name="Kuspa A."/>
            <person name="Grigoriev I.V."/>
        </authorList>
    </citation>
    <scope>NUCLEOTIDE SEQUENCE [LARGE SCALE GENOMIC DNA]</scope>
    <source>
        <strain evidence="4">QSDP1</strain>
    </source>
</reference>
<keyword evidence="2" id="KW-1133">Transmembrane helix</keyword>
<dbReference type="InterPro" id="IPR008455">
    <property type="entry name" value="HssA/B-related"/>
</dbReference>
<accession>F1A018</accession>
<name>F1A018_DICPU</name>
<dbReference type="OMA" id="QYSPCGG"/>
<feature type="non-terminal residue" evidence="3">
    <location>
        <position position="1"/>
    </location>
</feature>
<evidence type="ECO:0000256" key="1">
    <source>
        <dbReference type="ARBA" id="ARBA00038086"/>
    </source>
</evidence>
<keyword evidence="4" id="KW-1185">Reference proteome</keyword>
<dbReference type="PANTHER" id="PTHR31857:SF2">
    <property type="entry name" value="HSSA_B-LIKE PROTEIN 17-RELATED"/>
    <property type="match status" value="1"/>
</dbReference>
<dbReference type="Pfam" id="PF05710">
    <property type="entry name" value="Coiled"/>
    <property type="match status" value="1"/>
</dbReference>
<evidence type="ECO:0000256" key="2">
    <source>
        <dbReference type="SAM" id="Phobius"/>
    </source>
</evidence>
<keyword evidence="2" id="KW-0472">Membrane</keyword>
<protein>
    <submittedName>
        <fullName evidence="3">Uncharacterized protein</fullName>
    </submittedName>
</protein>
<sequence>IGTISSIGNVRSISKSSNTIAVSALTAQTSSNSIQCGCGTSGGKLLVGDIFIYTGAFIGSFMVSFGSLINNIAGSSRGGCGCN</sequence>
<evidence type="ECO:0000313" key="3">
    <source>
        <dbReference type="EMBL" id="EGC30464.1"/>
    </source>
</evidence>
<feature type="transmembrane region" description="Helical" evidence="2">
    <location>
        <begin position="50"/>
        <end position="69"/>
    </location>
</feature>
<dbReference type="InParanoid" id="F1A018"/>
<dbReference type="Proteomes" id="UP000001064">
    <property type="component" value="Unassembled WGS sequence"/>
</dbReference>
<dbReference type="KEGG" id="dpp:DICPUDRAFT_41415"/>
<comment type="similarity">
    <text evidence="1">Belongs to the hssA/B family.</text>
</comment>
<dbReference type="EMBL" id="GL871327">
    <property type="protein sequence ID" value="EGC30464.1"/>
    <property type="molecule type" value="Genomic_DNA"/>
</dbReference>